<dbReference type="InterPro" id="IPR012910">
    <property type="entry name" value="Plug_dom"/>
</dbReference>
<dbReference type="PANTHER" id="PTHR32552">
    <property type="entry name" value="FERRICHROME IRON RECEPTOR-RELATED"/>
    <property type="match status" value="1"/>
</dbReference>
<dbReference type="Gene3D" id="2.40.170.20">
    <property type="entry name" value="TonB-dependent receptor, beta-barrel domain"/>
    <property type="match status" value="1"/>
</dbReference>
<dbReference type="InterPro" id="IPR000531">
    <property type="entry name" value="Beta-barrel_TonB"/>
</dbReference>
<dbReference type="CDD" id="cd01347">
    <property type="entry name" value="ligand_gated_channel"/>
    <property type="match status" value="1"/>
</dbReference>
<accession>A0ABX7JPL5</accession>
<dbReference type="Pfam" id="PF00593">
    <property type="entry name" value="TonB_dep_Rec_b-barrel"/>
    <property type="match status" value="1"/>
</dbReference>
<dbReference type="InterPro" id="IPR010105">
    <property type="entry name" value="TonB_sidphr_rcpt"/>
</dbReference>
<dbReference type="EMBL" id="CP070372">
    <property type="protein sequence ID" value="QRZ16217.1"/>
    <property type="molecule type" value="Genomic_DNA"/>
</dbReference>
<evidence type="ECO:0000256" key="4">
    <source>
        <dbReference type="ARBA" id="ARBA00022452"/>
    </source>
</evidence>
<keyword evidence="10 15" id="KW-0798">TonB box</keyword>
<keyword evidence="13 14" id="KW-0998">Cell outer membrane</keyword>
<dbReference type="Gene3D" id="2.170.130.10">
    <property type="entry name" value="TonB-dependent receptor, plug domain"/>
    <property type="match status" value="1"/>
</dbReference>
<dbReference type="Proteomes" id="UP000663629">
    <property type="component" value="Plasmid p2"/>
</dbReference>
<keyword evidence="12 19" id="KW-0675">Receptor</keyword>
<organism evidence="19 20">
    <name type="scientific">Paracoccus methylovorus</name>
    <dbReference type="NCBI Taxonomy" id="2812658"/>
    <lineage>
        <taxon>Bacteria</taxon>
        <taxon>Pseudomonadati</taxon>
        <taxon>Pseudomonadota</taxon>
        <taxon>Alphaproteobacteria</taxon>
        <taxon>Rhodobacterales</taxon>
        <taxon>Paracoccaceae</taxon>
        <taxon>Paracoccus</taxon>
    </lineage>
</organism>
<dbReference type="SUPFAM" id="SSF56935">
    <property type="entry name" value="Porins"/>
    <property type="match status" value="1"/>
</dbReference>
<evidence type="ECO:0000256" key="6">
    <source>
        <dbReference type="ARBA" id="ARBA00022692"/>
    </source>
</evidence>
<dbReference type="InterPro" id="IPR039426">
    <property type="entry name" value="TonB-dep_rcpt-like"/>
</dbReference>
<evidence type="ECO:0000256" key="12">
    <source>
        <dbReference type="ARBA" id="ARBA00023170"/>
    </source>
</evidence>
<feature type="chain" id="PRO_5046012575" evidence="16">
    <location>
        <begin position="25"/>
        <end position="713"/>
    </location>
</feature>
<reference evidence="19 20" key="1">
    <citation type="submission" date="2021-02" db="EMBL/GenBank/DDBJ databases">
        <title>Paracoccus methylovroum sp.nov., a new methanol and methylamine utilizing methylotrophic denitrifer.</title>
        <authorList>
            <person name="Timsy T."/>
            <person name="Behrendt U."/>
            <person name="Ulrich A."/>
            <person name="Spanner T."/>
            <person name="Foesel B.U."/>
            <person name="Horn M.A."/>
            <person name="Kolb S."/>
        </authorList>
    </citation>
    <scope>NUCLEOTIDE SEQUENCE [LARGE SCALE GENOMIC DNA]</scope>
    <source>
        <strain evidence="19 20">H4-D09</strain>
        <plasmid evidence="19 20">p2</plasmid>
    </source>
</reference>
<keyword evidence="9" id="KW-0406">Ion transport</keyword>
<comment type="similarity">
    <text evidence="2 14 15">Belongs to the TonB-dependent receptor family.</text>
</comment>
<sequence length="713" mass="78305">MRNGMAWLLRGTALGLLTAGPVWAQDASVMLDPVVIDAEADNAPIARSAASASKTRTPLTETPQAVNVVTRAEIESRGARTVAQALRYTPGIHPEPNGADIRYDWLYIRGSNTYGTIWLDGLILPGDPNNYATPTINPYALDRIEVVKGPASVLYGRSIPGGLVNLVSKRPERQASHEVVLGFSSFGGAQGGFDTTGPLSDTLSYRLVGQVRNNHTQIDRERDRQIMLAPSLTWQVTPDTVLTAFAYYQKDNPDNFNPRFYPATGTLIDNPAGNIPRDLYMGDPSLNEFNRTTRAIGYEFSHRFNDDWSVGQTLRYAKSEQDMLLVLVNPAFAFDAPGTVLNRASAISDDYVTSFNADTRLEGRVVSGAVEHRLLFGVDYLRADSSTNFGNGVAGVPPLDYLDPVYGTVDIPAPAVTRSALQEQTQTGIYAQDQMRWGKWIGTLGVRHDWSRIETHNRISDERYTNKEDQTSYRAGLIYLAENGLAPYVSYSTGFLPLLGVDAFGNPFKAQETRQFELGVKYAPADGRGMISVSVYDMKIKNALTPYDAYSSVQTGEQRVKGAEIEAKYEITPQFSLAASYAYTDGKVTKSNNPVEQGREIQTLPRHQATLWADYRPGQVPGLQLSGGIRAMSDYQTDNSYNPDLRIPGRGLVDVAASYELGGLGPQWDGAAVQLAVTNLFDKEYVSHCRNATGGSCNYGTAREATLNLSYRW</sequence>
<keyword evidence="3 14" id="KW-0813">Transport</keyword>
<protein>
    <submittedName>
        <fullName evidence="19">TonB-dependent siderophore receptor</fullName>
    </submittedName>
</protein>
<evidence type="ECO:0000256" key="10">
    <source>
        <dbReference type="ARBA" id="ARBA00023077"/>
    </source>
</evidence>
<evidence type="ECO:0000256" key="16">
    <source>
        <dbReference type="SAM" id="SignalP"/>
    </source>
</evidence>
<feature type="domain" description="TonB-dependent receptor-like beta-barrel" evidence="17">
    <location>
        <begin position="234"/>
        <end position="680"/>
    </location>
</feature>
<dbReference type="PROSITE" id="PS52016">
    <property type="entry name" value="TONB_DEPENDENT_REC_3"/>
    <property type="match status" value="1"/>
</dbReference>
<evidence type="ECO:0000256" key="15">
    <source>
        <dbReference type="RuleBase" id="RU003357"/>
    </source>
</evidence>
<evidence type="ECO:0000256" key="1">
    <source>
        <dbReference type="ARBA" id="ARBA00004571"/>
    </source>
</evidence>
<keyword evidence="8" id="KW-0408">Iron</keyword>
<comment type="subcellular location">
    <subcellularLocation>
        <location evidence="1 14">Cell outer membrane</location>
        <topology evidence="1 14">Multi-pass membrane protein</topology>
    </subcellularLocation>
</comment>
<keyword evidence="4 14" id="KW-1134">Transmembrane beta strand</keyword>
<evidence type="ECO:0000256" key="7">
    <source>
        <dbReference type="ARBA" id="ARBA00022729"/>
    </source>
</evidence>
<keyword evidence="7 16" id="KW-0732">Signal</keyword>
<keyword evidence="11 14" id="KW-0472">Membrane</keyword>
<dbReference type="InterPro" id="IPR036942">
    <property type="entry name" value="Beta-barrel_TonB_sf"/>
</dbReference>
<geneLocation type="plasmid" evidence="19 20">
    <name>p2</name>
</geneLocation>
<dbReference type="NCBIfam" id="TIGR01783">
    <property type="entry name" value="TonB-siderophor"/>
    <property type="match status" value="1"/>
</dbReference>
<evidence type="ECO:0000259" key="17">
    <source>
        <dbReference type="Pfam" id="PF00593"/>
    </source>
</evidence>
<dbReference type="PANTHER" id="PTHR32552:SF68">
    <property type="entry name" value="FERRICHROME OUTER MEMBRANE TRANSPORTER_PHAGE RECEPTOR"/>
    <property type="match status" value="1"/>
</dbReference>
<evidence type="ECO:0000256" key="3">
    <source>
        <dbReference type="ARBA" id="ARBA00022448"/>
    </source>
</evidence>
<feature type="signal peptide" evidence="16">
    <location>
        <begin position="1"/>
        <end position="24"/>
    </location>
</feature>
<evidence type="ECO:0000313" key="20">
    <source>
        <dbReference type="Proteomes" id="UP000663629"/>
    </source>
</evidence>
<evidence type="ECO:0000256" key="5">
    <source>
        <dbReference type="ARBA" id="ARBA00022496"/>
    </source>
</evidence>
<dbReference type="RefSeq" id="WP_205297101.1">
    <property type="nucleotide sequence ID" value="NZ_CP070372.1"/>
</dbReference>
<evidence type="ECO:0000259" key="18">
    <source>
        <dbReference type="Pfam" id="PF07715"/>
    </source>
</evidence>
<keyword evidence="19" id="KW-0614">Plasmid</keyword>
<evidence type="ECO:0000256" key="13">
    <source>
        <dbReference type="ARBA" id="ARBA00023237"/>
    </source>
</evidence>
<evidence type="ECO:0000313" key="19">
    <source>
        <dbReference type="EMBL" id="QRZ16217.1"/>
    </source>
</evidence>
<evidence type="ECO:0000256" key="9">
    <source>
        <dbReference type="ARBA" id="ARBA00023065"/>
    </source>
</evidence>
<dbReference type="Pfam" id="PF07715">
    <property type="entry name" value="Plug"/>
    <property type="match status" value="1"/>
</dbReference>
<evidence type="ECO:0000256" key="11">
    <source>
        <dbReference type="ARBA" id="ARBA00023136"/>
    </source>
</evidence>
<gene>
    <name evidence="19" type="ORF">JWJ88_20830</name>
</gene>
<evidence type="ECO:0000256" key="14">
    <source>
        <dbReference type="PROSITE-ProRule" id="PRU01360"/>
    </source>
</evidence>
<evidence type="ECO:0000256" key="2">
    <source>
        <dbReference type="ARBA" id="ARBA00009810"/>
    </source>
</evidence>
<feature type="domain" description="TonB-dependent receptor plug" evidence="18">
    <location>
        <begin position="59"/>
        <end position="162"/>
    </location>
</feature>
<proteinExistence type="inferred from homology"/>
<dbReference type="InterPro" id="IPR037066">
    <property type="entry name" value="Plug_dom_sf"/>
</dbReference>
<keyword evidence="20" id="KW-1185">Reference proteome</keyword>
<keyword evidence="5" id="KW-0410">Iron transport</keyword>
<name>A0ABX7JPL5_9RHOB</name>
<evidence type="ECO:0000256" key="8">
    <source>
        <dbReference type="ARBA" id="ARBA00023004"/>
    </source>
</evidence>
<keyword evidence="6 14" id="KW-0812">Transmembrane</keyword>